<evidence type="ECO:0000256" key="1">
    <source>
        <dbReference type="ARBA" id="ARBA00004496"/>
    </source>
</evidence>
<evidence type="ECO:0000256" key="5">
    <source>
        <dbReference type="ARBA" id="ARBA00022664"/>
    </source>
</evidence>
<evidence type="ECO:0000256" key="2">
    <source>
        <dbReference type="ARBA" id="ARBA00009021"/>
    </source>
</evidence>
<protein>
    <recommendedName>
        <fullName evidence="3">Cysteine-rich PDZ-binding protein</fullName>
    </recommendedName>
    <alternativeName>
        <fullName evidence="8">Cysteine-rich interactor of PDZ three</fullName>
    </alternativeName>
</protein>
<dbReference type="GO" id="GO:0031122">
    <property type="term" value="P:cytoplasmic microtubule organization"/>
    <property type="evidence" value="ECO:0007669"/>
    <property type="project" value="TreeGrafter"/>
</dbReference>
<dbReference type="PANTHER" id="PTHR11805:SF1">
    <property type="entry name" value="CYSTEINE-RICH PDZ-BINDING PROTEIN"/>
    <property type="match status" value="1"/>
</dbReference>
<keyword evidence="4" id="KW-0963">Cytoplasm</keyword>
<reference evidence="9" key="1">
    <citation type="submission" date="2021-01" db="EMBL/GenBank/DDBJ databases">
        <authorList>
            <person name="Corre E."/>
            <person name="Pelletier E."/>
            <person name="Niang G."/>
            <person name="Scheremetjew M."/>
            <person name="Finn R."/>
            <person name="Kale V."/>
            <person name="Holt S."/>
            <person name="Cochrane G."/>
            <person name="Meng A."/>
            <person name="Brown T."/>
            <person name="Cohen L."/>
        </authorList>
    </citation>
    <scope>NUCLEOTIDE SEQUENCE</scope>
    <source>
        <strain evidence="9">PLY429</strain>
    </source>
</reference>
<dbReference type="InterPro" id="IPR019367">
    <property type="entry name" value="PDZ-binding_CRIPT"/>
</dbReference>
<keyword evidence="6" id="KW-0747">Spliceosome</keyword>
<accession>A0A7S1SRK1</accession>
<dbReference type="GO" id="GO:0006397">
    <property type="term" value="P:mRNA processing"/>
    <property type="evidence" value="ECO:0007669"/>
    <property type="project" value="UniProtKB-KW"/>
</dbReference>
<evidence type="ECO:0000256" key="7">
    <source>
        <dbReference type="ARBA" id="ARBA00023187"/>
    </source>
</evidence>
<evidence type="ECO:0000256" key="3">
    <source>
        <dbReference type="ARBA" id="ARBA00018615"/>
    </source>
</evidence>
<evidence type="ECO:0000313" key="9">
    <source>
        <dbReference type="EMBL" id="CAD9206512.1"/>
    </source>
</evidence>
<keyword evidence="5" id="KW-0507">mRNA processing</keyword>
<dbReference type="GO" id="GO:0008380">
    <property type="term" value="P:RNA splicing"/>
    <property type="evidence" value="ECO:0007669"/>
    <property type="project" value="UniProtKB-KW"/>
</dbReference>
<dbReference type="EMBL" id="HBGG01017053">
    <property type="protein sequence ID" value="CAD9206512.1"/>
    <property type="molecule type" value="Transcribed_RNA"/>
</dbReference>
<evidence type="ECO:0000256" key="8">
    <source>
        <dbReference type="ARBA" id="ARBA00032518"/>
    </source>
</evidence>
<dbReference type="GO" id="GO:0008017">
    <property type="term" value="F:microtubule binding"/>
    <property type="evidence" value="ECO:0007669"/>
    <property type="project" value="TreeGrafter"/>
</dbReference>
<dbReference type="PANTHER" id="PTHR11805">
    <property type="entry name" value="CYSTEINE-RICH PDZ-BINDING PROTEIN"/>
    <property type="match status" value="1"/>
</dbReference>
<dbReference type="GO" id="GO:0005681">
    <property type="term" value="C:spliceosomal complex"/>
    <property type="evidence" value="ECO:0007669"/>
    <property type="project" value="UniProtKB-KW"/>
</dbReference>
<dbReference type="AlphaFoldDB" id="A0A7S1SRK1"/>
<evidence type="ECO:0000256" key="4">
    <source>
        <dbReference type="ARBA" id="ARBA00022490"/>
    </source>
</evidence>
<organism evidence="9">
    <name type="scientific">Tetraselmis chuii</name>
    <dbReference type="NCBI Taxonomy" id="63592"/>
    <lineage>
        <taxon>Eukaryota</taxon>
        <taxon>Viridiplantae</taxon>
        <taxon>Chlorophyta</taxon>
        <taxon>core chlorophytes</taxon>
        <taxon>Chlorodendrophyceae</taxon>
        <taxon>Chlorodendrales</taxon>
        <taxon>Chlorodendraceae</taxon>
        <taxon>Tetraselmis</taxon>
    </lineage>
</organism>
<proteinExistence type="inferred from homology"/>
<sequence length="99" mass="10829">MVCAKCEKKLSKVACPDKWKEGSTNTMESGGRKLNENKLLSKKKRYSPYGPGGAVKCKICKAGLHQQGMYCHGCAYQKGLCAMCGKQVLDTTNYKQSAT</sequence>
<comment type="subcellular location">
    <subcellularLocation>
        <location evidence="1">Cytoplasm</location>
    </subcellularLocation>
</comment>
<evidence type="ECO:0000256" key="6">
    <source>
        <dbReference type="ARBA" id="ARBA00022728"/>
    </source>
</evidence>
<gene>
    <name evidence="9" type="ORF">TCHU04912_LOCUS8748</name>
</gene>
<dbReference type="Pfam" id="PF10235">
    <property type="entry name" value="Cript"/>
    <property type="match status" value="1"/>
</dbReference>
<dbReference type="GO" id="GO:0005737">
    <property type="term" value="C:cytoplasm"/>
    <property type="evidence" value="ECO:0007669"/>
    <property type="project" value="UniProtKB-SubCell"/>
</dbReference>
<keyword evidence="7" id="KW-0508">mRNA splicing</keyword>
<name>A0A7S1SRK1_9CHLO</name>
<comment type="similarity">
    <text evidence="2">Belongs to the CRIPT family.</text>
</comment>